<organism evidence="1 2">
    <name type="scientific">Pleurodeles waltl</name>
    <name type="common">Iberian ribbed newt</name>
    <dbReference type="NCBI Taxonomy" id="8319"/>
    <lineage>
        <taxon>Eukaryota</taxon>
        <taxon>Metazoa</taxon>
        <taxon>Chordata</taxon>
        <taxon>Craniata</taxon>
        <taxon>Vertebrata</taxon>
        <taxon>Euteleostomi</taxon>
        <taxon>Amphibia</taxon>
        <taxon>Batrachia</taxon>
        <taxon>Caudata</taxon>
        <taxon>Salamandroidea</taxon>
        <taxon>Salamandridae</taxon>
        <taxon>Pleurodelinae</taxon>
        <taxon>Pleurodeles</taxon>
    </lineage>
</organism>
<comment type="caution">
    <text evidence="1">The sequence shown here is derived from an EMBL/GenBank/DDBJ whole genome shotgun (WGS) entry which is preliminary data.</text>
</comment>
<name>A0AAV7RKS4_PLEWA</name>
<keyword evidence="2" id="KW-1185">Reference proteome</keyword>
<dbReference type="EMBL" id="JANPWB010000009">
    <property type="protein sequence ID" value="KAJ1153389.1"/>
    <property type="molecule type" value="Genomic_DNA"/>
</dbReference>
<evidence type="ECO:0008006" key="3">
    <source>
        <dbReference type="Google" id="ProtNLM"/>
    </source>
</evidence>
<proteinExistence type="predicted"/>
<accession>A0AAV7RKS4</accession>
<evidence type="ECO:0000313" key="2">
    <source>
        <dbReference type="Proteomes" id="UP001066276"/>
    </source>
</evidence>
<reference evidence="1" key="1">
    <citation type="journal article" date="2022" name="bioRxiv">
        <title>Sequencing and chromosome-scale assembly of the giantPleurodeles waltlgenome.</title>
        <authorList>
            <person name="Brown T."/>
            <person name="Elewa A."/>
            <person name="Iarovenko S."/>
            <person name="Subramanian E."/>
            <person name="Araus A.J."/>
            <person name="Petzold A."/>
            <person name="Susuki M."/>
            <person name="Suzuki K.-i.T."/>
            <person name="Hayashi T."/>
            <person name="Toyoda A."/>
            <person name="Oliveira C."/>
            <person name="Osipova E."/>
            <person name="Leigh N.D."/>
            <person name="Simon A."/>
            <person name="Yun M.H."/>
        </authorList>
    </citation>
    <scope>NUCLEOTIDE SEQUENCE</scope>
    <source>
        <strain evidence="1">20211129_DDA</strain>
        <tissue evidence="1">Liver</tissue>
    </source>
</reference>
<evidence type="ECO:0000313" key="1">
    <source>
        <dbReference type="EMBL" id="KAJ1153389.1"/>
    </source>
</evidence>
<dbReference type="Proteomes" id="UP001066276">
    <property type="component" value="Chromosome 5"/>
</dbReference>
<gene>
    <name evidence="1" type="ORF">NDU88_006150</name>
</gene>
<protein>
    <recommendedName>
        <fullName evidence="3">Secreted protein</fullName>
    </recommendedName>
</protein>
<sequence length="95" mass="10433">MIRSSVFCWRGAAAGSIATLPPSAAMTIDGIPPAFLVYSVYGHSTVGGWYPRRRYVGGRRRGGVPQTTNMTDCGVPMVYLVFPGVPQFFIKHYVY</sequence>
<dbReference type="AlphaFoldDB" id="A0AAV7RKS4"/>